<name>A0A6N4QIB7_9LEPT</name>
<dbReference type="InterPro" id="IPR050261">
    <property type="entry name" value="FrsA_esterase"/>
</dbReference>
<evidence type="ECO:0000256" key="1">
    <source>
        <dbReference type="ARBA" id="ARBA00022801"/>
    </source>
</evidence>
<dbReference type="EMBL" id="RQGM01000069">
    <property type="protein sequence ID" value="TGL80150.1"/>
    <property type="molecule type" value="Genomic_DNA"/>
</dbReference>
<dbReference type="AlphaFoldDB" id="A0A6N4QIB7"/>
<dbReference type="Proteomes" id="UP000297613">
    <property type="component" value="Unassembled WGS sequence"/>
</dbReference>
<dbReference type="Pfam" id="PF01738">
    <property type="entry name" value="DLH"/>
    <property type="match status" value="1"/>
</dbReference>
<evidence type="ECO:0000259" key="2">
    <source>
        <dbReference type="Pfam" id="PF01738"/>
    </source>
</evidence>
<proteinExistence type="predicted"/>
<sequence length="345" mass="37426">MKFLSIGSFRFFFLISLFSLGAFIQCQLGENLEALEFWKKNKKDDFSLLNDLALAAASAQALEIIQLTSGPVVIDQNAELTDYKFRIYNPTQGFILEAYFSKPQGTGPFPLIVMMHGCAGAHSNSDPSRGVSSLYTEWGGRGKNLGYATLLIDSFTTRFAPQNQCNNGAGVGTSEVTDRPTDAYAALAYVKRSKIINNNRIVLLGWSHGGSSVLSTVDTNSTTQFRTEDSRPFKAVISFYPGCGLNNAFGGISGSQYLPYTHLKILAAGADPLYTGGYCDTRIARAQTLGASAATNNSIAMTVYPNTHHSFDEAKAVSSKFDANDVAAKPNADQEAINFFQLYNP</sequence>
<dbReference type="InterPro" id="IPR029058">
    <property type="entry name" value="AB_hydrolase_fold"/>
</dbReference>
<protein>
    <submittedName>
        <fullName evidence="3">Dienelactone hydrolase</fullName>
    </submittedName>
</protein>
<evidence type="ECO:0000313" key="3">
    <source>
        <dbReference type="EMBL" id="TGL80150.1"/>
    </source>
</evidence>
<reference evidence="3 4" key="1">
    <citation type="journal article" date="2019" name="PLoS Negl. Trop. Dis.">
        <title>Revisiting the worldwide diversity of Leptospira species in the environment.</title>
        <authorList>
            <person name="Vincent A.T."/>
            <person name="Schiettekatte O."/>
            <person name="Bourhy P."/>
            <person name="Veyrier F.J."/>
            <person name="Picardeau M."/>
        </authorList>
    </citation>
    <scope>NUCLEOTIDE SEQUENCE [LARGE SCALE GENOMIC DNA]</scope>
    <source>
        <strain evidence="3 4">201702445</strain>
    </source>
</reference>
<dbReference type="PANTHER" id="PTHR22946">
    <property type="entry name" value="DIENELACTONE HYDROLASE DOMAIN-CONTAINING PROTEIN-RELATED"/>
    <property type="match status" value="1"/>
</dbReference>
<dbReference type="PANTHER" id="PTHR22946:SF9">
    <property type="entry name" value="POLYKETIDE TRANSFERASE AF380"/>
    <property type="match status" value="1"/>
</dbReference>
<dbReference type="GO" id="GO:0052689">
    <property type="term" value="F:carboxylic ester hydrolase activity"/>
    <property type="evidence" value="ECO:0007669"/>
    <property type="project" value="UniProtKB-ARBA"/>
</dbReference>
<organism evidence="3 4">
    <name type="scientific">Leptospira yasudae</name>
    <dbReference type="NCBI Taxonomy" id="2202201"/>
    <lineage>
        <taxon>Bacteria</taxon>
        <taxon>Pseudomonadati</taxon>
        <taxon>Spirochaetota</taxon>
        <taxon>Spirochaetia</taxon>
        <taxon>Leptospirales</taxon>
        <taxon>Leptospiraceae</taxon>
        <taxon>Leptospira</taxon>
    </lineage>
</organism>
<gene>
    <name evidence="3" type="ORF">EHQ83_16705</name>
</gene>
<dbReference type="SUPFAM" id="SSF53474">
    <property type="entry name" value="alpha/beta-Hydrolases"/>
    <property type="match status" value="1"/>
</dbReference>
<accession>A0A6N4QIB7</accession>
<feature type="domain" description="Dienelactone hydrolase" evidence="2">
    <location>
        <begin position="97"/>
        <end position="342"/>
    </location>
</feature>
<dbReference type="RefSeq" id="WP_135570928.1">
    <property type="nucleotide sequence ID" value="NZ_RQGK01000023.1"/>
</dbReference>
<keyword evidence="1 3" id="KW-0378">Hydrolase</keyword>
<evidence type="ECO:0000313" key="4">
    <source>
        <dbReference type="Proteomes" id="UP000297613"/>
    </source>
</evidence>
<dbReference type="InterPro" id="IPR002925">
    <property type="entry name" value="Dienelactn_hydro"/>
</dbReference>
<dbReference type="Gene3D" id="3.40.50.1820">
    <property type="entry name" value="alpha/beta hydrolase"/>
    <property type="match status" value="1"/>
</dbReference>
<comment type="caution">
    <text evidence="3">The sequence shown here is derived from an EMBL/GenBank/DDBJ whole genome shotgun (WGS) entry which is preliminary data.</text>
</comment>